<dbReference type="AlphaFoldDB" id="W8F0J7"/>
<dbReference type="Proteomes" id="UP000019423">
    <property type="component" value="Chromosome"/>
</dbReference>
<dbReference type="PANTHER" id="PTHR46268:SF6">
    <property type="entry name" value="UNIVERSAL STRESS PROTEIN UP12"/>
    <property type="match status" value="1"/>
</dbReference>
<evidence type="ECO:0000313" key="4">
    <source>
        <dbReference type="Proteomes" id="UP000019423"/>
    </source>
</evidence>
<sequence>MLPSIVVLTNLTPAAEQAARYAAVLGQPVHAQLRLLHLYHDPILDPELATITTAQAVRSQAETLSRLEAMGRRLPAPSEALLSVQGAFEAVEDVARRYQPLLLAMGLSSEHDLFDNLLRNQALPVLRATHRPLLLVPEGAALLAAPPRRVAVAVDAEPFVPNPAARAVAPLLAAWPATYTVVHVATEHEQEAFPGQHALGNVHQSGLLPPATRPELCESRHLAPADGILQAVNDVQADLLVLITRPRSFLGRLFHHSVTAQVLRRSRVPVLLLPAEAPELPGWMPHLS</sequence>
<dbReference type="OrthoDB" id="871451at2"/>
<dbReference type="SUPFAM" id="SSF52402">
    <property type="entry name" value="Adenine nucleotide alpha hydrolases-like"/>
    <property type="match status" value="2"/>
</dbReference>
<dbReference type="Gene3D" id="3.40.50.12370">
    <property type="match status" value="2"/>
</dbReference>
<gene>
    <name evidence="3" type="ORF">Hsw_1932</name>
</gene>
<dbReference type="KEGG" id="hsw:Hsw_1932"/>
<dbReference type="Pfam" id="PF00582">
    <property type="entry name" value="Usp"/>
    <property type="match status" value="2"/>
</dbReference>
<protein>
    <recommendedName>
        <fullName evidence="2">UspA domain-containing protein</fullName>
    </recommendedName>
</protein>
<dbReference type="InterPro" id="IPR006016">
    <property type="entry name" value="UspA"/>
</dbReference>
<accession>W8F0J7</accession>
<dbReference type="EMBL" id="CP007145">
    <property type="protein sequence ID" value="AHJ97527.1"/>
    <property type="molecule type" value="Genomic_DNA"/>
</dbReference>
<evidence type="ECO:0000256" key="1">
    <source>
        <dbReference type="ARBA" id="ARBA00008791"/>
    </source>
</evidence>
<evidence type="ECO:0000313" key="3">
    <source>
        <dbReference type="EMBL" id="AHJ97527.1"/>
    </source>
</evidence>
<dbReference type="PATRIC" id="fig|1227739.3.peg.2150"/>
<evidence type="ECO:0000259" key="2">
    <source>
        <dbReference type="Pfam" id="PF00582"/>
    </source>
</evidence>
<comment type="similarity">
    <text evidence="1">Belongs to the universal stress protein A family.</text>
</comment>
<dbReference type="HOGENOM" id="CLU_049301_2_1_10"/>
<dbReference type="STRING" id="1227739.Hsw_1932"/>
<feature type="domain" description="UspA" evidence="2">
    <location>
        <begin position="148"/>
        <end position="273"/>
    </location>
</feature>
<proteinExistence type="inferred from homology"/>
<organism evidence="3 4">
    <name type="scientific">Hymenobacter swuensis DY53</name>
    <dbReference type="NCBI Taxonomy" id="1227739"/>
    <lineage>
        <taxon>Bacteria</taxon>
        <taxon>Pseudomonadati</taxon>
        <taxon>Bacteroidota</taxon>
        <taxon>Cytophagia</taxon>
        <taxon>Cytophagales</taxon>
        <taxon>Hymenobacteraceae</taxon>
        <taxon>Hymenobacter</taxon>
    </lineage>
</organism>
<dbReference type="RefSeq" id="WP_044001932.1">
    <property type="nucleotide sequence ID" value="NZ_CP007145.1"/>
</dbReference>
<keyword evidence="4" id="KW-1185">Reference proteome</keyword>
<feature type="domain" description="UspA" evidence="2">
    <location>
        <begin position="3"/>
        <end position="137"/>
    </location>
</feature>
<name>W8F0J7_9BACT</name>
<dbReference type="CDD" id="cd00293">
    <property type="entry name" value="USP-like"/>
    <property type="match status" value="1"/>
</dbReference>
<dbReference type="PANTHER" id="PTHR46268">
    <property type="entry name" value="STRESS RESPONSE PROTEIN NHAX"/>
    <property type="match status" value="1"/>
</dbReference>
<reference evidence="3 4" key="1">
    <citation type="submission" date="2014-01" db="EMBL/GenBank/DDBJ databases">
        <title>Complete genome sequence of ionizing-radiation resistance bacterium Hymenobacter swuensis DY53.</title>
        <authorList>
            <person name="Jung J.-H."/>
            <person name="Jeong S.-W."/>
            <person name="Joe M.-H."/>
            <person name="Cho y.-j."/>
            <person name="Kim M.-K."/>
            <person name="Lim S.-Y."/>
        </authorList>
    </citation>
    <scope>NUCLEOTIDE SEQUENCE [LARGE SCALE GENOMIC DNA]</scope>
    <source>
        <strain evidence="3 4">DY53</strain>
    </source>
</reference>
<dbReference type="eggNOG" id="COG0589">
    <property type="taxonomic scope" value="Bacteria"/>
</dbReference>